<feature type="region of interest" description="Disordered" evidence="1">
    <location>
        <begin position="96"/>
        <end position="118"/>
    </location>
</feature>
<feature type="region of interest" description="Disordered" evidence="1">
    <location>
        <begin position="133"/>
        <end position="218"/>
    </location>
</feature>
<dbReference type="OrthoDB" id="440218at2759"/>
<gene>
    <name evidence="2" type="ORF">Pmar_PMAR016224</name>
</gene>
<dbReference type="EMBL" id="GG673381">
    <property type="protein sequence ID" value="EER15594.1"/>
    <property type="molecule type" value="Genomic_DNA"/>
</dbReference>
<dbReference type="InParanoid" id="C5KIV8"/>
<feature type="compositionally biased region" description="Polar residues" evidence="1">
    <location>
        <begin position="97"/>
        <end position="108"/>
    </location>
</feature>
<dbReference type="Proteomes" id="UP000007800">
    <property type="component" value="Unassembled WGS sequence"/>
</dbReference>
<feature type="region of interest" description="Disordered" evidence="1">
    <location>
        <begin position="388"/>
        <end position="441"/>
    </location>
</feature>
<feature type="region of interest" description="Disordered" evidence="1">
    <location>
        <begin position="1"/>
        <end position="20"/>
    </location>
</feature>
<sequence>MTPPTSGSETQQETEFIPRASPERLDWLRQSLRNWRTPAQRDFIFSKVTEAEFWEPMQVPQLGVNVILNHIEAFSEEQQKLLKDRSRYPMRLLAGARSTSRAPSVTGSEKSRETRRRKVHRIGSLVSSGGYITVGSSRRVHTGSKEERSRGRALKRKVREQQIQKKAEVASKAPKTTEGSVKSSVEAEGMSTPVNVDDDEPAESVVRSPVGSPSLEVDYSVDSPVLVCPTVPRDEKSVDPPPVEEKDCENSTEMADAPPGDEDPREVISEKKRAVLAKKQELLQKQIDLQKLILRRRRESSPLAHAVQPRPKPALPPRGPPRIRKQRTKGVKESGGVSPEEALRRVRELKNAVGAPKEKAPSEMSELDKFEKCKAEVMAKKKQASEEKLAAAEAEESPAINLGETLEDGGSPAGSSEKEEPWFVKVRSLPPSSPVAGEVSAAEREKKLIGIVLQERYKGSSGNSDIFGDAEDSDKEDVFKAPDVTPSPPQASIADDDDLDMDENEFLRLDYSDN</sequence>
<name>C5KIV8_PERM5</name>
<protein>
    <submittedName>
        <fullName evidence="2">Uncharacterized protein</fullName>
    </submittedName>
</protein>
<dbReference type="GeneID" id="9046406"/>
<evidence type="ECO:0000313" key="3">
    <source>
        <dbReference type="Proteomes" id="UP000007800"/>
    </source>
</evidence>
<dbReference type="AlphaFoldDB" id="C5KIV8"/>
<feature type="compositionally biased region" description="Acidic residues" evidence="1">
    <location>
        <begin position="494"/>
        <end position="504"/>
    </location>
</feature>
<evidence type="ECO:0000256" key="1">
    <source>
        <dbReference type="SAM" id="MobiDB-lite"/>
    </source>
</evidence>
<reference evidence="2 3" key="1">
    <citation type="submission" date="2008-07" db="EMBL/GenBank/DDBJ databases">
        <authorList>
            <person name="El-Sayed N."/>
            <person name="Caler E."/>
            <person name="Inman J."/>
            <person name="Amedeo P."/>
            <person name="Hass B."/>
            <person name="Wortman J."/>
        </authorList>
    </citation>
    <scope>NUCLEOTIDE SEQUENCE [LARGE SCALE GENOMIC DNA]</scope>
    <source>
        <strain evidence="3">ATCC 50983 / TXsc</strain>
    </source>
</reference>
<feature type="compositionally biased region" description="Polar residues" evidence="1">
    <location>
        <begin position="1"/>
        <end position="14"/>
    </location>
</feature>
<evidence type="ECO:0000313" key="2">
    <source>
        <dbReference type="EMBL" id="EER15594.1"/>
    </source>
</evidence>
<proteinExistence type="predicted"/>
<dbReference type="OMA" id="DKFERCK"/>
<keyword evidence="3" id="KW-1185">Reference proteome</keyword>
<accession>C5KIV8</accession>
<feature type="region of interest" description="Disordered" evidence="1">
    <location>
        <begin position="459"/>
        <end position="514"/>
    </location>
</feature>
<feature type="region of interest" description="Disordered" evidence="1">
    <location>
        <begin position="230"/>
        <end position="272"/>
    </location>
</feature>
<feature type="compositionally biased region" description="Basic and acidic residues" evidence="1">
    <location>
        <begin position="159"/>
        <end position="169"/>
    </location>
</feature>
<feature type="compositionally biased region" description="Basic and acidic residues" evidence="1">
    <location>
        <begin position="232"/>
        <end position="249"/>
    </location>
</feature>
<feature type="compositionally biased region" description="Basic and acidic residues" evidence="1">
    <location>
        <begin position="505"/>
        <end position="514"/>
    </location>
</feature>
<organism evidence="3">
    <name type="scientific">Perkinsus marinus (strain ATCC 50983 / TXsc)</name>
    <dbReference type="NCBI Taxonomy" id="423536"/>
    <lineage>
        <taxon>Eukaryota</taxon>
        <taxon>Sar</taxon>
        <taxon>Alveolata</taxon>
        <taxon>Perkinsozoa</taxon>
        <taxon>Perkinsea</taxon>
        <taxon>Perkinsida</taxon>
        <taxon>Perkinsidae</taxon>
        <taxon>Perkinsus</taxon>
    </lineage>
</organism>
<feature type="region of interest" description="Disordered" evidence="1">
    <location>
        <begin position="299"/>
        <end position="343"/>
    </location>
</feature>
<dbReference type="RefSeq" id="XP_002783798.1">
    <property type="nucleotide sequence ID" value="XM_002783752.1"/>
</dbReference>
<feature type="compositionally biased region" description="Pro residues" evidence="1">
    <location>
        <begin position="310"/>
        <end position="320"/>
    </location>
</feature>